<comment type="caution">
    <text evidence="1">The sequence shown here is derived from an EMBL/GenBank/DDBJ whole genome shotgun (WGS) entry which is preliminary data.</text>
</comment>
<proteinExistence type="predicted"/>
<keyword evidence="2" id="KW-1185">Reference proteome</keyword>
<protein>
    <submittedName>
        <fullName evidence="1">Uncharacterized protein</fullName>
    </submittedName>
</protein>
<dbReference type="EMBL" id="JARK01000014">
    <property type="protein sequence ID" value="EYC45865.1"/>
    <property type="molecule type" value="Genomic_DNA"/>
</dbReference>
<evidence type="ECO:0000313" key="2">
    <source>
        <dbReference type="Proteomes" id="UP000024635"/>
    </source>
</evidence>
<accession>A0A016X1S8</accession>
<sequence>MCKKNGLSSYEGVGTIQHFIKAVYNHKSDSGKVTKSRIIPRLDQRYIRGWLKSKEKTRCVPVHPFGQESLLPATFSPRPLAESLQAKCT</sequence>
<dbReference type="AlphaFoldDB" id="A0A016X1S8"/>
<organism evidence="1 2">
    <name type="scientific">Ancylostoma ceylanicum</name>
    <dbReference type="NCBI Taxonomy" id="53326"/>
    <lineage>
        <taxon>Eukaryota</taxon>
        <taxon>Metazoa</taxon>
        <taxon>Ecdysozoa</taxon>
        <taxon>Nematoda</taxon>
        <taxon>Chromadorea</taxon>
        <taxon>Rhabditida</taxon>
        <taxon>Rhabditina</taxon>
        <taxon>Rhabditomorpha</taxon>
        <taxon>Strongyloidea</taxon>
        <taxon>Ancylostomatidae</taxon>
        <taxon>Ancylostomatinae</taxon>
        <taxon>Ancylostoma</taxon>
    </lineage>
</organism>
<dbReference type="Proteomes" id="UP000024635">
    <property type="component" value="Unassembled WGS sequence"/>
</dbReference>
<name>A0A016X1S8_9BILA</name>
<evidence type="ECO:0000313" key="1">
    <source>
        <dbReference type="EMBL" id="EYC45865.1"/>
    </source>
</evidence>
<reference evidence="2" key="1">
    <citation type="journal article" date="2015" name="Nat. Genet.">
        <title>The genome and transcriptome of the zoonotic hookworm Ancylostoma ceylanicum identify infection-specific gene families.</title>
        <authorList>
            <person name="Schwarz E.M."/>
            <person name="Hu Y."/>
            <person name="Antoshechkin I."/>
            <person name="Miller M.M."/>
            <person name="Sternberg P.W."/>
            <person name="Aroian R.V."/>
        </authorList>
    </citation>
    <scope>NUCLEOTIDE SEQUENCE</scope>
    <source>
        <strain evidence="2">HY135</strain>
    </source>
</reference>
<gene>
    <name evidence="1" type="primary">Acey_s0414.g1025</name>
    <name evidence="1" type="ORF">Y032_0414g1025</name>
</gene>